<evidence type="ECO:0000256" key="4">
    <source>
        <dbReference type="RuleBase" id="RU003357"/>
    </source>
</evidence>
<evidence type="ECO:0000256" key="5">
    <source>
        <dbReference type="SAM" id="MobiDB-lite"/>
    </source>
</evidence>
<feature type="domain" description="TonB-dependent receptor plug" evidence="8">
    <location>
        <begin position="232"/>
        <end position="320"/>
    </location>
</feature>
<accession>A0ABT5DYK8</accession>
<evidence type="ECO:0000313" key="9">
    <source>
        <dbReference type="EMBL" id="MDC0718654.1"/>
    </source>
</evidence>
<dbReference type="EMBL" id="JAQNDL010000001">
    <property type="protein sequence ID" value="MDC0718654.1"/>
    <property type="molecule type" value="Genomic_DNA"/>
</dbReference>
<dbReference type="PANTHER" id="PTHR40980">
    <property type="entry name" value="PLUG DOMAIN-CONTAINING PROTEIN"/>
    <property type="match status" value="1"/>
</dbReference>
<feature type="chain" id="PRO_5047216263" evidence="6">
    <location>
        <begin position="30"/>
        <end position="1050"/>
    </location>
</feature>
<proteinExistence type="inferred from homology"/>
<reference evidence="9 10" key="1">
    <citation type="submission" date="2022-11" db="EMBL/GenBank/DDBJ databases">
        <title>Minimal conservation of predation-associated metabolite biosynthetic gene clusters underscores biosynthetic potential of Myxococcota including descriptions for ten novel species: Archangium lansinium sp. nov., Myxococcus landrumus sp. nov., Nannocystis bai.</title>
        <authorList>
            <person name="Ahearne A."/>
            <person name="Stevens C."/>
            <person name="Dowd S."/>
        </authorList>
    </citation>
    <scope>NUCLEOTIDE SEQUENCE [LARGE SCALE GENOMIC DNA]</scope>
    <source>
        <strain evidence="9 10">BB15-2</strain>
    </source>
</reference>
<dbReference type="Pfam" id="PF13620">
    <property type="entry name" value="CarboxypepD_reg"/>
    <property type="match status" value="1"/>
</dbReference>
<evidence type="ECO:0000259" key="7">
    <source>
        <dbReference type="Pfam" id="PF00593"/>
    </source>
</evidence>
<dbReference type="SUPFAM" id="SSF56935">
    <property type="entry name" value="Porins"/>
    <property type="match status" value="1"/>
</dbReference>
<gene>
    <name evidence="9" type="ORF">POL25_17240</name>
</gene>
<dbReference type="Gene3D" id="2.170.130.10">
    <property type="entry name" value="TonB-dependent receptor, plug domain"/>
    <property type="match status" value="1"/>
</dbReference>
<name>A0ABT5DYK8_9BACT</name>
<evidence type="ECO:0000256" key="3">
    <source>
        <dbReference type="ARBA" id="ARBA00023237"/>
    </source>
</evidence>
<dbReference type="Proteomes" id="UP001221686">
    <property type="component" value="Unassembled WGS sequence"/>
</dbReference>
<feature type="domain" description="TonB-dependent receptor-like beta-barrel" evidence="7">
    <location>
        <begin position="512"/>
        <end position="1016"/>
    </location>
</feature>
<comment type="similarity">
    <text evidence="4">Belongs to the TonB-dependent receptor family.</text>
</comment>
<keyword evidence="9" id="KW-0675">Receptor</keyword>
<evidence type="ECO:0000259" key="8">
    <source>
        <dbReference type="Pfam" id="PF07715"/>
    </source>
</evidence>
<dbReference type="InterPro" id="IPR012910">
    <property type="entry name" value="Plug_dom"/>
</dbReference>
<feature type="signal peptide" evidence="6">
    <location>
        <begin position="1"/>
        <end position="29"/>
    </location>
</feature>
<keyword evidence="2 4" id="KW-0472">Membrane</keyword>
<keyword evidence="4" id="KW-0798">TonB box</keyword>
<organism evidence="9 10">
    <name type="scientific">Nannocystis bainbridge</name>
    <dbReference type="NCBI Taxonomy" id="2995303"/>
    <lineage>
        <taxon>Bacteria</taxon>
        <taxon>Pseudomonadati</taxon>
        <taxon>Myxococcota</taxon>
        <taxon>Polyangia</taxon>
        <taxon>Nannocystales</taxon>
        <taxon>Nannocystaceae</taxon>
        <taxon>Nannocystis</taxon>
    </lineage>
</organism>
<evidence type="ECO:0000256" key="1">
    <source>
        <dbReference type="ARBA" id="ARBA00004442"/>
    </source>
</evidence>
<dbReference type="InterPro" id="IPR037066">
    <property type="entry name" value="Plug_dom_sf"/>
</dbReference>
<dbReference type="Pfam" id="PF00593">
    <property type="entry name" value="TonB_dep_Rec_b-barrel"/>
    <property type="match status" value="1"/>
</dbReference>
<protein>
    <submittedName>
        <fullName evidence="9">TonB-dependent receptor</fullName>
    </submittedName>
</protein>
<keyword evidence="10" id="KW-1185">Reference proteome</keyword>
<keyword evidence="6" id="KW-0732">Signal</keyword>
<dbReference type="SUPFAM" id="SSF49464">
    <property type="entry name" value="Carboxypeptidase regulatory domain-like"/>
    <property type="match status" value="1"/>
</dbReference>
<dbReference type="Gene3D" id="2.40.170.20">
    <property type="entry name" value="TonB-dependent receptor, beta-barrel domain"/>
    <property type="match status" value="1"/>
</dbReference>
<evidence type="ECO:0000313" key="10">
    <source>
        <dbReference type="Proteomes" id="UP001221686"/>
    </source>
</evidence>
<comment type="caution">
    <text evidence="9">The sequence shown here is derived from an EMBL/GenBank/DDBJ whole genome shotgun (WGS) entry which is preliminary data.</text>
</comment>
<dbReference type="RefSeq" id="WP_272087133.1">
    <property type="nucleotide sequence ID" value="NZ_JAQNDL010000001.1"/>
</dbReference>
<dbReference type="PANTHER" id="PTHR40980:SF5">
    <property type="entry name" value="TONB-DEPENDENT RECEPTOR"/>
    <property type="match status" value="1"/>
</dbReference>
<feature type="compositionally biased region" description="Acidic residues" evidence="5">
    <location>
        <begin position="84"/>
        <end position="98"/>
    </location>
</feature>
<dbReference type="Gene3D" id="2.60.40.1120">
    <property type="entry name" value="Carboxypeptidase-like, regulatory domain"/>
    <property type="match status" value="1"/>
</dbReference>
<evidence type="ECO:0000256" key="6">
    <source>
        <dbReference type="SAM" id="SignalP"/>
    </source>
</evidence>
<dbReference type="Pfam" id="PF07715">
    <property type="entry name" value="Plug"/>
    <property type="match status" value="1"/>
</dbReference>
<sequence length="1050" mass="114483">MFLRRCKSPALLTLLAAVGAGVCARTVRAADGPRDYEGPTGFDDDGNVIEQPAPGQQPPADAEQPPAEQPPEQPAEAPAKAPPAEEEEGGCAEDDGFCVEDLTNDADALKKEMAPKQQVKVAGDAGTIKGRVLDATSGSPLIGVGVAVVGTDYKTKTDINGEYQLSVPPGTYQVRISYDAYEGMTISGVAVAKDGTEAINRELKPIAGMTQTVVVKAEINKESAAGKLVERKKAASARDVMSRDDIRKSGGGSASAVARRIVGTTVVGDRFIFVRGLGHRYGNTLLDGARLPSPDPNLRTVPLDIIPSGALSAINVQKTATPDVPADFAGASVQLETRETPDKLYFAVDARIGANTATTFRDANTGDRFAGDNATFGNLGRGLSDNFDTARPIRPTEIEGGKPVYSAEQLERFGEGLPSTRTAIGSKTAMPNFGAGLQLGNTFKPWGTRLGFLTALQYSNVHQTLRETHRIYSVTGDQNSGYTLDTDQPTVRWDGIKTTQNVQGSALALIKWNLDKNHRLELTAVYTRDADNESRALTGNARNTSATENTTSLNTRLRYMMRSVVFTRLGGRHTFAGAKDLTLDWFGSYAQARQDDPLLREMFFNNIGGDYQVAPNEAGKFQFFKLLDNTGTGALNLTMPFKQWRGLDARVKAGGWVEARQRQFDARTLDLEPRGWTGALPSGSGNIFTKDTIGGGVPMNQGGSEPFVINEITRPGGQDGYKGSQQIYAGYAMLDLPFTRWFRLVGGARFEASNINVSPYSPYSPNADPAYRAALRDRQVLPSGSLIFSPRSDMNIRLAGAETVARPEMRELSKFLFVDFAGGFGVQGNPDLKSTKIYNADLRWEWFPSANEVIAASVFYKYFDSPIERVIATFPRVQTYRNANQAQNVGVELELRKNLSFIHRDARDFSLGANFAYVHSRVEIPAPVPGDPLNALTSTNRPLEGQSPFVVNAYFAYDNDKSGTNVRLLYNTFGRRIAFVGANRLPDVYEKPIHTLDFAMSQRVHKNLSLSFMALNMLNWRQTYVQGAQDSVFYQTRKGVSFILGLSYSM</sequence>
<evidence type="ECO:0000256" key="2">
    <source>
        <dbReference type="ARBA" id="ARBA00023136"/>
    </source>
</evidence>
<keyword evidence="3" id="KW-0998">Cell outer membrane</keyword>
<dbReference type="InterPro" id="IPR000531">
    <property type="entry name" value="Beta-barrel_TonB"/>
</dbReference>
<dbReference type="InterPro" id="IPR008969">
    <property type="entry name" value="CarboxyPept-like_regulatory"/>
</dbReference>
<feature type="region of interest" description="Disordered" evidence="5">
    <location>
        <begin position="31"/>
        <end position="98"/>
    </location>
</feature>
<dbReference type="InterPro" id="IPR036942">
    <property type="entry name" value="Beta-barrel_TonB_sf"/>
</dbReference>
<feature type="compositionally biased region" description="Low complexity" evidence="5">
    <location>
        <begin position="50"/>
        <end position="66"/>
    </location>
</feature>
<comment type="subcellular location">
    <subcellularLocation>
        <location evidence="1 4">Cell outer membrane</location>
    </subcellularLocation>
</comment>